<sequence>MERTDIFIKSTIGVVTGLVSWMIGGFGLVFTVLIGLMMIDFITGFMVGIYEKNINSRIGTLGLIRKTYVILLIGAVFMVESAVLGSNGIITDGISGAFVVVELVSIVENGGKLGIRLPDKVKDLILVLKNKDKSEIE</sequence>
<dbReference type="STRING" id="268407.PWYN_18080"/>
<evidence type="ECO:0008006" key="9">
    <source>
        <dbReference type="Google" id="ProtNLM"/>
    </source>
</evidence>
<keyword evidence="2 6" id="KW-0812">Transmembrane</keyword>
<protein>
    <recommendedName>
        <fullName evidence="9">Holin</fullName>
    </recommendedName>
</protein>
<dbReference type="eggNOG" id="COG4824">
    <property type="taxonomic scope" value="Bacteria"/>
</dbReference>
<evidence type="ECO:0000256" key="3">
    <source>
        <dbReference type="ARBA" id="ARBA00022989"/>
    </source>
</evidence>
<evidence type="ECO:0000256" key="1">
    <source>
        <dbReference type="ARBA" id="ARBA00004141"/>
    </source>
</evidence>
<comment type="similarity">
    <text evidence="5">Belongs to the bacteriophage holin family. Cp-1 holin subfamily.</text>
</comment>
<dbReference type="OrthoDB" id="88184at2"/>
<dbReference type="AlphaFoldDB" id="A0A098M4Z9"/>
<accession>A0A098M4Z9</accession>
<dbReference type="Pfam" id="PF05105">
    <property type="entry name" value="Phage_holin_4_1"/>
    <property type="match status" value="1"/>
</dbReference>
<evidence type="ECO:0000256" key="6">
    <source>
        <dbReference type="SAM" id="Phobius"/>
    </source>
</evidence>
<evidence type="ECO:0000256" key="2">
    <source>
        <dbReference type="ARBA" id="ARBA00022692"/>
    </source>
</evidence>
<keyword evidence="8" id="KW-1185">Reference proteome</keyword>
<organism evidence="7 8">
    <name type="scientific">Paenibacillus wynnii</name>
    <dbReference type="NCBI Taxonomy" id="268407"/>
    <lineage>
        <taxon>Bacteria</taxon>
        <taxon>Bacillati</taxon>
        <taxon>Bacillota</taxon>
        <taxon>Bacilli</taxon>
        <taxon>Bacillales</taxon>
        <taxon>Paenibacillaceae</taxon>
        <taxon>Paenibacillus</taxon>
    </lineage>
</organism>
<dbReference type="InterPro" id="IPR006480">
    <property type="entry name" value="Phage_holin_4_1"/>
</dbReference>
<dbReference type="RefSeq" id="WP_036654673.1">
    <property type="nucleotide sequence ID" value="NZ_JQCR01000003.1"/>
</dbReference>
<evidence type="ECO:0000256" key="4">
    <source>
        <dbReference type="ARBA" id="ARBA00023136"/>
    </source>
</evidence>
<comment type="subcellular location">
    <subcellularLocation>
        <location evidence="1">Membrane</location>
        <topology evidence="1">Multi-pass membrane protein</topology>
    </subcellularLocation>
</comment>
<proteinExistence type="inferred from homology"/>
<reference evidence="7 8" key="2">
    <citation type="submission" date="2014-10" db="EMBL/GenBank/DDBJ databases">
        <title>Comparative genomics of the Paenibacillus odorifer group.</title>
        <authorList>
            <person name="Tsai Y.-C."/>
            <person name="Martin N."/>
            <person name="Korlach J."/>
            <person name="Wiedmann M."/>
        </authorList>
    </citation>
    <scope>NUCLEOTIDE SEQUENCE [LARGE SCALE GENOMIC DNA]</scope>
    <source>
        <strain evidence="7 8">DSM 18334</strain>
    </source>
</reference>
<feature type="transmembrane region" description="Helical" evidence="6">
    <location>
        <begin position="68"/>
        <end position="90"/>
    </location>
</feature>
<dbReference type="EMBL" id="JQCR01000003">
    <property type="protein sequence ID" value="KGE16622.1"/>
    <property type="molecule type" value="Genomic_DNA"/>
</dbReference>
<name>A0A098M4Z9_9BACL</name>
<evidence type="ECO:0000256" key="5">
    <source>
        <dbReference type="ARBA" id="ARBA00023600"/>
    </source>
</evidence>
<gene>
    <name evidence="7" type="ORF">PWYN_18080</name>
</gene>
<feature type="transmembrane region" description="Helical" evidence="6">
    <location>
        <begin position="20"/>
        <end position="47"/>
    </location>
</feature>
<reference evidence="7 8" key="1">
    <citation type="submission" date="2014-08" db="EMBL/GenBank/DDBJ databases">
        <authorList>
            <person name="den Bakker H.C."/>
        </authorList>
    </citation>
    <scope>NUCLEOTIDE SEQUENCE [LARGE SCALE GENOMIC DNA]</scope>
    <source>
        <strain evidence="7 8">DSM 18334</strain>
    </source>
</reference>
<comment type="caution">
    <text evidence="7">The sequence shown here is derived from an EMBL/GenBank/DDBJ whole genome shotgun (WGS) entry which is preliminary data.</text>
</comment>
<dbReference type="GO" id="GO:0016020">
    <property type="term" value="C:membrane"/>
    <property type="evidence" value="ECO:0007669"/>
    <property type="project" value="UniProtKB-SubCell"/>
</dbReference>
<dbReference type="Proteomes" id="UP000029734">
    <property type="component" value="Unassembled WGS sequence"/>
</dbReference>
<dbReference type="NCBIfam" id="TIGR01593">
    <property type="entry name" value="holin_tox_secr"/>
    <property type="match status" value="1"/>
</dbReference>
<keyword evidence="3 6" id="KW-1133">Transmembrane helix</keyword>
<evidence type="ECO:0000313" key="7">
    <source>
        <dbReference type="EMBL" id="KGE16622.1"/>
    </source>
</evidence>
<keyword evidence="4 6" id="KW-0472">Membrane</keyword>
<evidence type="ECO:0000313" key="8">
    <source>
        <dbReference type="Proteomes" id="UP000029734"/>
    </source>
</evidence>